<evidence type="ECO:0000256" key="3">
    <source>
        <dbReference type="ARBA" id="ARBA00022475"/>
    </source>
</evidence>
<feature type="transmembrane region" description="Helical" evidence="9">
    <location>
        <begin position="295"/>
        <end position="316"/>
    </location>
</feature>
<name>T1JL03_STRMM</name>
<keyword evidence="10" id="KW-0732">Signal</keyword>
<dbReference type="PANTHER" id="PTHR42643">
    <property type="entry name" value="IONOTROPIC RECEPTOR 20A-RELATED"/>
    <property type="match status" value="1"/>
</dbReference>
<dbReference type="AlphaFoldDB" id="T1JL03"/>
<feature type="domain" description="Ionotropic glutamate receptor C-terminal" evidence="11">
    <location>
        <begin position="265"/>
        <end position="521"/>
    </location>
</feature>
<comment type="similarity">
    <text evidence="2">Belongs to the glutamate-gated ion channel (TC 1.A.10.1) family.</text>
</comment>
<evidence type="ECO:0000256" key="5">
    <source>
        <dbReference type="ARBA" id="ARBA00022989"/>
    </source>
</evidence>
<protein>
    <recommendedName>
        <fullName evidence="11">Ionotropic glutamate receptor C-terminal domain-containing protein</fullName>
    </recommendedName>
</protein>
<feature type="transmembrane region" description="Helical" evidence="9">
    <location>
        <begin position="507"/>
        <end position="528"/>
    </location>
</feature>
<dbReference type="Proteomes" id="UP000014500">
    <property type="component" value="Unassembled WGS sequence"/>
</dbReference>
<dbReference type="GO" id="GO:0005886">
    <property type="term" value="C:plasma membrane"/>
    <property type="evidence" value="ECO:0007669"/>
    <property type="project" value="UniProtKB-SubCell"/>
</dbReference>
<feature type="signal peptide" evidence="10">
    <location>
        <begin position="1"/>
        <end position="24"/>
    </location>
</feature>
<feature type="transmembrane region" description="Helical" evidence="9">
    <location>
        <begin position="262"/>
        <end position="283"/>
    </location>
</feature>
<dbReference type="eggNOG" id="KOG1052">
    <property type="taxonomic scope" value="Eukaryota"/>
</dbReference>
<sequence length="559" mass="64596">MEKSMFIWSLLQTVLLCRILSIAGKSEKKLNIDIEGRNAVERWIDWQKFVLENILKRFSINFMPVVITSVRKSTGSALDKFDAVLMLAKRNDNPNTTLEFIRKKLESGFHPTNWVFMCQNTMLNFKPFFIPHDEWYMYTLYSATGNILIKNHIGTVCSLKLMSPKDSSKPKGFCGELVGVLQQFINFTYKPSRHGLFGGVYKNNTPYGMLAKLYKNESDIGMLIAHTRERAKFAQYSPTVFSAFGVIMYRQHRRIFFYFEPLLSDVWISITCCILLIAVLLTINKYNYQRNVNNLYLLLSFIDYAISSCYTLLLTVTLYLLQVFHLFSILMFTSYTSTLTSILTITKEYIPFVSLEELVYQTDYTICTLRSSNDEETLRINIYTHNSKFPLFSATWRKIQSDPDKYSAKSIKAALQLVYSSKTAFLVNHLTGEYTVKGNCSYRFAKIPFLKLNVAFIYHKEFIYKKIFLALQENGVLAQTKIHNRLLPHNEACRSDVNQSLVVPIKLSLIIGLFLTLFAGIAISLLIFHRWKPTTEKHTFLSKFSAQKIFCLSFCQVGT</sequence>
<dbReference type="GO" id="GO:0050906">
    <property type="term" value="P:detection of stimulus involved in sensory perception"/>
    <property type="evidence" value="ECO:0007669"/>
    <property type="project" value="UniProtKB-ARBA"/>
</dbReference>
<dbReference type="SUPFAM" id="SSF53850">
    <property type="entry name" value="Periplasmic binding protein-like II"/>
    <property type="match status" value="1"/>
</dbReference>
<keyword evidence="3" id="KW-1003">Cell membrane</keyword>
<evidence type="ECO:0000256" key="9">
    <source>
        <dbReference type="SAM" id="Phobius"/>
    </source>
</evidence>
<keyword evidence="4 9" id="KW-0812">Transmembrane</keyword>
<keyword evidence="8" id="KW-0325">Glycoprotein</keyword>
<feature type="transmembrane region" description="Helical" evidence="9">
    <location>
        <begin position="323"/>
        <end position="345"/>
    </location>
</feature>
<dbReference type="HOGENOM" id="CLU_439635_0_0_1"/>
<dbReference type="InterPro" id="IPR052192">
    <property type="entry name" value="Insect_Ionotropic_Sensory_Rcpt"/>
</dbReference>
<evidence type="ECO:0000256" key="2">
    <source>
        <dbReference type="ARBA" id="ARBA00008685"/>
    </source>
</evidence>
<evidence type="ECO:0000256" key="8">
    <source>
        <dbReference type="ARBA" id="ARBA00023180"/>
    </source>
</evidence>
<comment type="subcellular location">
    <subcellularLocation>
        <location evidence="1">Cell membrane</location>
        <topology evidence="1">Multi-pass membrane protein</topology>
    </subcellularLocation>
</comment>
<evidence type="ECO:0000259" key="11">
    <source>
        <dbReference type="Pfam" id="PF00060"/>
    </source>
</evidence>
<dbReference type="EMBL" id="JH432025">
    <property type="status" value="NOT_ANNOTATED_CDS"/>
    <property type="molecule type" value="Genomic_DNA"/>
</dbReference>
<keyword evidence="7" id="KW-0675">Receptor</keyword>
<evidence type="ECO:0000256" key="4">
    <source>
        <dbReference type="ARBA" id="ARBA00022692"/>
    </source>
</evidence>
<keyword evidence="6 9" id="KW-0472">Membrane</keyword>
<keyword evidence="5 9" id="KW-1133">Transmembrane helix</keyword>
<evidence type="ECO:0000313" key="13">
    <source>
        <dbReference type="Proteomes" id="UP000014500"/>
    </source>
</evidence>
<dbReference type="EnsemblMetazoa" id="SMAR014533-RA">
    <property type="protein sequence ID" value="SMAR014533-PA"/>
    <property type="gene ID" value="SMAR014533"/>
</dbReference>
<evidence type="ECO:0000313" key="12">
    <source>
        <dbReference type="EnsemblMetazoa" id="SMAR014533-PA"/>
    </source>
</evidence>
<dbReference type="Gene3D" id="3.40.190.10">
    <property type="entry name" value="Periplasmic binding protein-like II"/>
    <property type="match status" value="2"/>
</dbReference>
<keyword evidence="13" id="KW-1185">Reference proteome</keyword>
<feature type="chain" id="PRO_5004580411" description="Ionotropic glutamate receptor C-terminal domain-containing protein" evidence="10">
    <location>
        <begin position="25"/>
        <end position="559"/>
    </location>
</feature>
<organism evidence="12 13">
    <name type="scientific">Strigamia maritima</name>
    <name type="common">European centipede</name>
    <name type="synonym">Geophilus maritimus</name>
    <dbReference type="NCBI Taxonomy" id="126957"/>
    <lineage>
        <taxon>Eukaryota</taxon>
        <taxon>Metazoa</taxon>
        <taxon>Ecdysozoa</taxon>
        <taxon>Arthropoda</taxon>
        <taxon>Myriapoda</taxon>
        <taxon>Chilopoda</taxon>
        <taxon>Pleurostigmophora</taxon>
        <taxon>Geophilomorpha</taxon>
        <taxon>Linotaeniidae</taxon>
        <taxon>Strigamia</taxon>
    </lineage>
</organism>
<evidence type="ECO:0000256" key="7">
    <source>
        <dbReference type="ARBA" id="ARBA00023170"/>
    </source>
</evidence>
<dbReference type="STRING" id="126957.T1JL03"/>
<evidence type="ECO:0000256" key="6">
    <source>
        <dbReference type="ARBA" id="ARBA00023136"/>
    </source>
</evidence>
<evidence type="ECO:0000256" key="1">
    <source>
        <dbReference type="ARBA" id="ARBA00004651"/>
    </source>
</evidence>
<dbReference type="GO" id="GO:0015276">
    <property type="term" value="F:ligand-gated monoatomic ion channel activity"/>
    <property type="evidence" value="ECO:0007669"/>
    <property type="project" value="InterPro"/>
</dbReference>
<reference evidence="12" key="2">
    <citation type="submission" date="2015-02" db="UniProtKB">
        <authorList>
            <consortium name="EnsemblMetazoa"/>
        </authorList>
    </citation>
    <scope>IDENTIFICATION</scope>
</reference>
<accession>T1JL03</accession>
<reference evidence="13" key="1">
    <citation type="submission" date="2011-05" db="EMBL/GenBank/DDBJ databases">
        <authorList>
            <person name="Richards S.R."/>
            <person name="Qu J."/>
            <person name="Jiang H."/>
            <person name="Jhangiani S.N."/>
            <person name="Agravi P."/>
            <person name="Goodspeed R."/>
            <person name="Gross S."/>
            <person name="Mandapat C."/>
            <person name="Jackson L."/>
            <person name="Mathew T."/>
            <person name="Pu L."/>
            <person name="Thornton R."/>
            <person name="Saada N."/>
            <person name="Wilczek-Boney K.B."/>
            <person name="Lee S."/>
            <person name="Kovar C."/>
            <person name="Wu Y."/>
            <person name="Scherer S.E."/>
            <person name="Worley K.C."/>
            <person name="Muzny D.M."/>
            <person name="Gibbs R."/>
        </authorList>
    </citation>
    <scope>NUCLEOTIDE SEQUENCE</scope>
    <source>
        <strain evidence="13">Brora</strain>
    </source>
</reference>
<proteinExistence type="inferred from homology"/>
<dbReference type="Pfam" id="PF00060">
    <property type="entry name" value="Lig_chan"/>
    <property type="match status" value="1"/>
</dbReference>
<dbReference type="PANTHER" id="PTHR42643:SF24">
    <property type="entry name" value="IONOTROPIC RECEPTOR 60A"/>
    <property type="match status" value="1"/>
</dbReference>
<dbReference type="PhylomeDB" id="T1JL03"/>
<dbReference type="InterPro" id="IPR001320">
    <property type="entry name" value="Iontro_rcpt_C"/>
</dbReference>
<evidence type="ECO:0000256" key="10">
    <source>
        <dbReference type="SAM" id="SignalP"/>
    </source>
</evidence>